<comment type="caution">
    <text evidence="1">The sequence shown here is derived from an EMBL/GenBank/DDBJ whole genome shotgun (WGS) entry which is preliminary data.</text>
</comment>
<keyword evidence="2" id="KW-1185">Reference proteome</keyword>
<evidence type="ECO:0000313" key="2">
    <source>
        <dbReference type="Proteomes" id="UP000238326"/>
    </source>
</evidence>
<dbReference type="EMBL" id="PVLR01000078">
    <property type="protein sequence ID" value="PRD67304.1"/>
    <property type="molecule type" value="Genomic_DNA"/>
</dbReference>
<reference evidence="1 2" key="1">
    <citation type="submission" date="2018-03" db="EMBL/GenBank/DDBJ databases">
        <title>Comparative genomics illustrates the genes involved in a hyperalkaliphilic mechanisms of Serpentinomonas isolated from highly-alkaline calcium-rich serpentinized springs.</title>
        <authorList>
            <person name="Suzuki S."/>
            <person name="Ishii S."/>
            <person name="Walworth N."/>
            <person name="Bird L."/>
            <person name="Kuenen J.G."/>
            <person name="Nealson K.H."/>
        </authorList>
    </citation>
    <scope>NUCLEOTIDE SEQUENCE [LARGE SCALE GENOMIC DNA]</scope>
    <source>
        <strain evidence="1 2">83</strain>
    </source>
</reference>
<dbReference type="AlphaFoldDB" id="A0A2S9KA60"/>
<dbReference type="Proteomes" id="UP000238326">
    <property type="component" value="Unassembled WGS sequence"/>
</dbReference>
<gene>
    <name evidence="1" type="ORF">C6P61_17190</name>
</gene>
<sequence length="400" mass="45059">MEQAFGAQATSENAPSQDVLAKLIQHFPARAIWRAVLAQRAGFAAPYPAGGQWLERVGWVHEHPEEFDELLLQIDRQLEEQDVTLVVLFDALDRLAEDWQRIRPLAKGLLQIALDLRATRRIRFKIFLRPDILQDREIVGFPDASKLLARKAALTWRRADLYALLFQCLGNAERYGQAFRGLTQHTGLLWKRSEPAQAWLLPGPMRTDEHLQESVFALLAGKAMAAGPSGFKRGKPYTWLVNHLLDSLDQVSPRSFFAALRQAADETPDDHPLAIDYRMIAKGVQSASQIRVDEVTTEDYPWVDLVMRPLRGRLTVPCAAQDIQELWRIDGTLESLLDKLHSSSGVKLPPQHLSEGHAGVLADLESLGLLKRLDDQRIQMPDVYRIAFGLGRRGGVKPLK</sequence>
<organism evidence="1 2">
    <name type="scientific">Malikia spinosa</name>
    <dbReference type="NCBI Taxonomy" id="86180"/>
    <lineage>
        <taxon>Bacteria</taxon>
        <taxon>Pseudomonadati</taxon>
        <taxon>Pseudomonadota</taxon>
        <taxon>Betaproteobacteria</taxon>
        <taxon>Burkholderiales</taxon>
        <taxon>Comamonadaceae</taxon>
        <taxon>Malikia</taxon>
    </lineage>
</organism>
<proteinExistence type="predicted"/>
<protein>
    <submittedName>
        <fullName evidence="1">Uncharacterized protein</fullName>
    </submittedName>
</protein>
<accession>A0A2S9KA60</accession>
<name>A0A2S9KA60_9BURK</name>
<evidence type="ECO:0000313" key="1">
    <source>
        <dbReference type="EMBL" id="PRD67304.1"/>
    </source>
</evidence>